<keyword evidence="3" id="KW-1185">Reference proteome</keyword>
<comment type="caution">
    <text evidence="2">The sequence shown here is derived from an EMBL/GenBank/DDBJ whole genome shotgun (WGS) entry which is preliminary data.</text>
</comment>
<organism evidence="2 3">
    <name type="scientific">Cuscuta epithymum</name>
    <dbReference type="NCBI Taxonomy" id="186058"/>
    <lineage>
        <taxon>Eukaryota</taxon>
        <taxon>Viridiplantae</taxon>
        <taxon>Streptophyta</taxon>
        <taxon>Embryophyta</taxon>
        <taxon>Tracheophyta</taxon>
        <taxon>Spermatophyta</taxon>
        <taxon>Magnoliopsida</taxon>
        <taxon>eudicotyledons</taxon>
        <taxon>Gunneridae</taxon>
        <taxon>Pentapetalae</taxon>
        <taxon>asterids</taxon>
        <taxon>lamiids</taxon>
        <taxon>Solanales</taxon>
        <taxon>Convolvulaceae</taxon>
        <taxon>Cuscuteae</taxon>
        <taxon>Cuscuta</taxon>
        <taxon>Cuscuta subgen. Cuscuta</taxon>
    </lineage>
</organism>
<dbReference type="EMBL" id="CAMAPF010000958">
    <property type="protein sequence ID" value="CAH9130074.1"/>
    <property type="molecule type" value="Genomic_DNA"/>
</dbReference>
<accession>A0AAV0F3P2</accession>
<evidence type="ECO:0000313" key="3">
    <source>
        <dbReference type="Proteomes" id="UP001152523"/>
    </source>
</evidence>
<reference evidence="2" key="1">
    <citation type="submission" date="2022-07" db="EMBL/GenBank/DDBJ databases">
        <authorList>
            <person name="Macas J."/>
            <person name="Novak P."/>
            <person name="Neumann P."/>
        </authorList>
    </citation>
    <scope>NUCLEOTIDE SEQUENCE</scope>
</reference>
<name>A0AAV0F3P2_9ASTE</name>
<evidence type="ECO:0000256" key="1">
    <source>
        <dbReference type="SAM" id="MobiDB-lite"/>
    </source>
</evidence>
<dbReference type="AlphaFoldDB" id="A0AAV0F3P2"/>
<evidence type="ECO:0000313" key="2">
    <source>
        <dbReference type="EMBL" id="CAH9130074.1"/>
    </source>
</evidence>
<protein>
    <submittedName>
        <fullName evidence="2">Uncharacterized protein</fullName>
    </submittedName>
</protein>
<proteinExistence type="predicted"/>
<feature type="region of interest" description="Disordered" evidence="1">
    <location>
        <begin position="22"/>
        <end position="49"/>
    </location>
</feature>
<gene>
    <name evidence="2" type="ORF">CEPIT_LOCUS30346</name>
</gene>
<dbReference type="Proteomes" id="UP001152523">
    <property type="component" value="Unassembled WGS sequence"/>
</dbReference>
<sequence>MYDKCVGTKITLLIFTSSPLASKSGDWGTEGSEFHARAGTRAESVDEAPPHKWTRVVVPRPKRKSVADTVWTTPFRLEYSRLREWGTPDGLYGLRPPRYADY</sequence>